<dbReference type="FunFam" id="3.40.33.10:FF:000004">
    <property type="entry name" value="CAP, cysteine-rich secretory protein, antigen 5"/>
    <property type="match status" value="1"/>
</dbReference>
<dbReference type="PRINTS" id="PR00838">
    <property type="entry name" value="V5ALLERGEN"/>
</dbReference>
<reference evidence="7" key="2">
    <citation type="submission" date="2025-08" db="UniProtKB">
        <authorList>
            <consortium name="RefSeq"/>
        </authorList>
    </citation>
    <scope>IDENTIFICATION</scope>
</reference>
<evidence type="ECO:0000256" key="3">
    <source>
        <dbReference type="SAM" id="MobiDB-lite"/>
    </source>
</evidence>
<dbReference type="SMART" id="SM00198">
    <property type="entry name" value="SCP"/>
    <property type="match status" value="1"/>
</dbReference>
<feature type="compositionally biased region" description="Polar residues" evidence="3">
    <location>
        <begin position="34"/>
        <end position="48"/>
    </location>
</feature>
<dbReference type="Pfam" id="PF00188">
    <property type="entry name" value="CAP"/>
    <property type="match status" value="1"/>
</dbReference>
<evidence type="ECO:0000256" key="4">
    <source>
        <dbReference type="SAM" id="SignalP"/>
    </source>
</evidence>
<dbReference type="SUPFAM" id="SSF55797">
    <property type="entry name" value="PR-1-like"/>
    <property type="match status" value="1"/>
</dbReference>
<keyword evidence="2" id="KW-0568">Pathogenesis-related protein</keyword>
<dbReference type="PANTHER" id="PTHR10334">
    <property type="entry name" value="CYSTEINE-RICH SECRETORY PROTEIN-RELATED"/>
    <property type="match status" value="1"/>
</dbReference>
<dbReference type="GeneID" id="18597855"/>
<sequence>MATTRTLFPQSLAAALAIFSLLFIAASAQAIPQQNSKPRNNIQKNGNANGKPRRPPTTAELAKKIKSASFVKEVVSAHNAARVTIGQTPMVWNYTLAYFAKQCAKKRLNDCKLIHSYGPYGENLFWGGKSHWTPSEVVKFWVEEKAYYDPKSNTCATGQMCGHYTQIVWKDSVRVGCARINCYNGKGMYVICSYDPPGNYINEHPFGDLANIDNVNKIALPPLWKPPVVAPTLPVH</sequence>
<feature type="chain" id="PRO_5044321149" evidence="4">
    <location>
        <begin position="31"/>
        <end position="236"/>
    </location>
</feature>
<feature type="region of interest" description="Disordered" evidence="3">
    <location>
        <begin position="34"/>
        <end position="58"/>
    </location>
</feature>
<comment type="function">
    <text evidence="1">Probably involved in the defense reaction of plants against pathogens.</text>
</comment>
<dbReference type="Gramene" id="Tc05v2_t004360.1">
    <property type="protein sequence ID" value="Tc05v2_p004360.1"/>
    <property type="gene ID" value="Tc05v2_g004360"/>
</dbReference>
<dbReference type="InterPro" id="IPR035940">
    <property type="entry name" value="CAP_sf"/>
</dbReference>
<organism evidence="6 7">
    <name type="scientific">Theobroma cacao</name>
    <name type="common">Cacao</name>
    <name type="synonym">Cocoa</name>
    <dbReference type="NCBI Taxonomy" id="3641"/>
    <lineage>
        <taxon>Eukaryota</taxon>
        <taxon>Viridiplantae</taxon>
        <taxon>Streptophyta</taxon>
        <taxon>Embryophyta</taxon>
        <taxon>Tracheophyta</taxon>
        <taxon>Spermatophyta</taxon>
        <taxon>Magnoliopsida</taxon>
        <taxon>eudicotyledons</taxon>
        <taxon>Gunneridae</taxon>
        <taxon>Pentapetalae</taxon>
        <taxon>rosids</taxon>
        <taxon>malvids</taxon>
        <taxon>Malvales</taxon>
        <taxon>Malvaceae</taxon>
        <taxon>Byttnerioideae</taxon>
        <taxon>Theobroma</taxon>
    </lineage>
</organism>
<dbReference type="Gene3D" id="3.40.33.10">
    <property type="entry name" value="CAP"/>
    <property type="match status" value="1"/>
</dbReference>
<evidence type="ECO:0000313" key="7">
    <source>
        <dbReference type="RefSeq" id="XP_007027162.2"/>
    </source>
</evidence>
<keyword evidence="2" id="KW-0611">Plant defense</keyword>
<dbReference type="InterPro" id="IPR014044">
    <property type="entry name" value="CAP_dom"/>
</dbReference>
<keyword evidence="4" id="KW-0732">Signal</keyword>
<evidence type="ECO:0000256" key="1">
    <source>
        <dbReference type="ARBA" id="ARBA00003143"/>
    </source>
</evidence>
<accession>A0AB32V206</accession>
<dbReference type="AlphaFoldDB" id="A0AB32V206"/>
<evidence type="ECO:0000313" key="6">
    <source>
        <dbReference type="Proteomes" id="UP000694886"/>
    </source>
</evidence>
<dbReference type="PROSITE" id="PS01009">
    <property type="entry name" value="CRISP_1"/>
    <property type="match status" value="1"/>
</dbReference>
<proteinExistence type="predicted"/>
<dbReference type="PRINTS" id="PR00837">
    <property type="entry name" value="V5TPXLIKE"/>
</dbReference>
<dbReference type="InterPro" id="IPR018244">
    <property type="entry name" value="Allrgn_V5/Tpx1_CS"/>
</dbReference>
<evidence type="ECO:0000259" key="5">
    <source>
        <dbReference type="SMART" id="SM00198"/>
    </source>
</evidence>
<dbReference type="InterPro" id="IPR002413">
    <property type="entry name" value="V5_allergen-like"/>
</dbReference>
<gene>
    <name evidence="7" type="primary">LOC18597855</name>
</gene>
<dbReference type="CDD" id="cd05381">
    <property type="entry name" value="CAP_PR-1"/>
    <property type="match status" value="1"/>
</dbReference>
<name>A0AB32V206_THECC</name>
<dbReference type="RefSeq" id="XP_007027162.2">
    <property type="nucleotide sequence ID" value="XM_007027100.2"/>
</dbReference>
<feature type="domain" description="SCP" evidence="5">
    <location>
        <begin position="69"/>
        <end position="202"/>
    </location>
</feature>
<dbReference type="PROSITE" id="PS01010">
    <property type="entry name" value="CRISP_2"/>
    <property type="match status" value="1"/>
</dbReference>
<dbReference type="GO" id="GO:0005576">
    <property type="term" value="C:extracellular region"/>
    <property type="evidence" value="ECO:0007669"/>
    <property type="project" value="InterPro"/>
</dbReference>
<dbReference type="KEGG" id="tcc:18597855"/>
<protein>
    <submittedName>
        <fullName evidence="7">Pathogenesis-related protein PRB1-3</fullName>
    </submittedName>
</protein>
<dbReference type="Proteomes" id="UP000694886">
    <property type="component" value="Chromosome 5"/>
</dbReference>
<dbReference type="InterPro" id="IPR001283">
    <property type="entry name" value="CRISP-related"/>
</dbReference>
<evidence type="ECO:0000256" key="2">
    <source>
        <dbReference type="ARBA" id="ARBA00023265"/>
    </source>
</evidence>
<feature type="signal peptide" evidence="4">
    <location>
        <begin position="1"/>
        <end position="30"/>
    </location>
</feature>
<reference evidence="6" key="1">
    <citation type="journal article" date="1997" name="Nucleic Acids Res.">
        <title>tRNAscan-SE: a program for improved detection of transfer RNA genes in genomic sequence.</title>
        <authorList>
            <person name="Lowe T.M."/>
            <person name="Eddy S.R."/>
        </authorList>
    </citation>
    <scope>NUCLEOTIDE SEQUENCE [LARGE SCALE GENOMIC DNA]</scope>
    <source>
        <strain evidence="6">r\B97-61/B2</strain>
    </source>
</reference>